<dbReference type="GO" id="GO:0035312">
    <property type="term" value="F:5'-3' DNA exonuclease activity"/>
    <property type="evidence" value="ECO:0007669"/>
    <property type="project" value="TreeGrafter"/>
</dbReference>
<feature type="signal peptide" evidence="1">
    <location>
        <begin position="1"/>
        <end position="21"/>
    </location>
</feature>
<dbReference type="Gene3D" id="3.20.20.140">
    <property type="entry name" value="Metal-dependent hydrolases"/>
    <property type="match status" value="1"/>
</dbReference>
<feature type="domain" description="Polymerase/histidinol phosphatase N-terminal" evidence="2">
    <location>
        <begin position="42"/>
        <end position="138"/>
    </location>
</feature>
<feature type="chain" id="PRO_5024375671" description="Polymerase/histidinol phosphatase N-terminal domain-containing protein" evidence="1">
    <location>
        <begin position="22"/>
        <end position="425"/>
    </location>
</feature>
<dbReference type="SUPFAM" id="SSF89550">
    <property type="entry name" value="PHP domain-like"/>
    <property type="match status" value="1"/>
</dbReference>
<dbReference type="InterPro" id="IPR052018">
    <property type="entry name" value="PHP_domain"/>
</dbReference>
<sequence length="425" mass="47552">MFRLLALVCFTAAVLSLPALANEPAAAGDSPLSGPPLKWWKGNLHTHSLWSDGDQFPEMIADWYREHGYHFLALTDHNVLSDGIRWMKVKDVVARSDEGVLDRYLQRFGEHWVQTRGEKGTPDHQVRLKPLDEFRHLVEERGRFMMMPAEEISDRAEGKPVHINATNIAEVLPPAGGATVRETMQNNLRMILAHEKQHGRQVLPHINHPNFGYAITAEDLAAVTSEQFFEVYNGHPAVGHLGNDDHPSVERIWDLANAIRRTNLNVPPLMGIATDDSHEYHGVPGSHPGRGWVMVRSRFLTPEHILSAIKRGDFYASSGVTLGEVRFDQATGTLSIQIDANDGATYRTEFIGTMIDEGQQDERIGVTLKTVHGVSPTYQLTGKELYVRAVVTSSLPADDPSFEDQMRQAWTQPVGWRSENEPSQP</sequence>
<evidence type="ECO:0000259" key="2">
    <source>
        <dbReference type="SMART" id="SM00481"/>
    </source>
</evidence>
<keyword evidence="1" id="KW-0732">Signal</keyword>
<evidence type="ECO:0000313" key="4">
    <source>
        <dbReference type="Proteomes" id="UP000324479"/>
    </source>
</evidence>
<proteinExistence type="predicted"/>
<accession>A0A5M6CVD9</accession>
<dbReference type="RefSeq" id="WP_150079579.1">
    <property type="nucleotide sequence ID" value="NZ_VWOX01000024.1"/>
</dbReference>
<name>A0A5M6CVD9_9BACT</name>
<dbReference type="InterPro" id="IPR016195">
    <property type="entry name" value="Pol/histidinol_Pase-like"/>
</dbReference>
<dbReference type="PANTHER" id="PTHR42924:SF11">
    <property type="entry name" value="POLYMERASE_HISTIDINOL PHOSPHATASE N-TERMINAL DOMAIN-CONTAINING PROTEIN"/>
    <property type="match status" value="1"/>
</dbReference>
<protein>
    <recommendedName>
        <fullName evidence="2">Polymerase/histidinol phosphatase N-terminal domain-containing protein</fullName>
    </recommendedName>
</protein>
<gene>
    <name evidence="3" type="ORF">FYK55_26070</name>
</gene>
<dbReference type="EMBL" id="VWOX01000024">
    <property type="protein sequence ID" value="KAA5538906.1"/>
    <property type="molecule type" value="Genomic_DNA"/>
</dbReference>
<dbReference type="PANTHER" id="PTHR42924">
    <property type="entry name" value="EXONUCLEASE"/>
    <property type="match status" value="1"/>
</dbReference>
<dbReference type="AlphaFoldDB" id="A0A5M6CVD9"/>
<dbReference type="InterPro" id="IPR003141">
    <property type="entry name" value="Pol/His_phosphatase_N"/>
</dbReference>
<keyword evidence="4" id="KW-1185">Reference proteome</keyword>
<dbReference type="Proteomes" id="UP000324479">
    <property type="component" value="Unassembled WGS sequence"/>
</dbReference>
<evidence type="ECO:0000313" key="3">
    <source>
        <dbReference type="EMBL" id="KAA5538906.1"/>
    </source>
</evidence>
<comment type="caution">
    <text evidence="3">The sequence shown here is derived from an EMBL/GenBank/DDBJ whole genome shotgun (WGS) entry which is preliminary data.</text>
</comment>
<evidence type="ECO:0000256" key="1">
    <source>
        <dbReference type="SAM" id="SignalP"/>
    </source>
</evidence>
<dbReference type="GO" id="GO:0004534">
    <property type="term" value="F:5'-3' RNA exonuclease activity"/>
    <property type="evidence" value="ECO:0007669"/>
    <property type="project" value="TreeGrafter"/>
</dbReference>
<organism evidence="3 4">
    <name type="scientific">Roseiconus nitratireducens</name>
    <dbReference type="NCBI Taxonomy" id="2605748"/>
    <lineage>
        <taxon>Bacteria</taxon>
        <taxon>Pseudomonadati</taxon>
        <taxon>Planctomycetota</taxon>
        <taxon>Planctomycetia</taxon>
        <taxon>Pirellulales</taxon>
        <taxon>Pirellulaceae</taxon>
        <taxon>Roseiconus</taxon>
    </lineage>
</organism>
<dbReference type="SMART" id="SM00481">
    <property type="entry name" value="POLIIIAc"/>
    <property type="match status" value="1"/>
</dbReference>
<reference evidence="3 4" key="1">
    <citation type="submission" date="2019-08" db="EMBL/GenBank/DDBJ databases">
        <authorList>
            <person name="Dhanesh K."/>
            <person name="Kumar G."/>
            <person name="Sasikala C."/>
            <person name="Venkata Ramana C."/>
        </authorList>
    </citation>
    <scope>NUCLEOTIDE SEQUENCE [LARGE SCALE GENOMIC DNA]</scope>
    <source>
        <strain evidence="3 4">JC645</strain>
    </source>
</reference>